<dbReference type="SUPFAM" id="SSF47336">
    <property type="entry name" value="ACP-like"/>
    <property type="match status" value="1"/>
</dbReference>
<reference evidence="6" key="1">
    <citation type="submission" date="2021-01" db="EMBL/GenBank/DDBJ databases">
        <title>WGS of actinomycetes isolated from Thailand.</title>
        <authorList>
            <person name="Thawai C."/>
        </authorList>
    </citation>
    <scope>NUCLEOTIDE SEQUENCE</scope>
    <source>
        <strain evidence="6">RCU-197</strain>
    </source>
</reference>
<dbReference type="InterPro" id="IPR009081">
    <property type="entry name" value="PP-bd_ACP"/>
</dbReference>
<evidence type="ECO:0000256" key="3">
    <source>
        <dbReference type="ARBA" id="ARBA00022450"/>
    </source>
</evidence>
<dbReference type="InterPro" id="IPR001031">
    <property type="entry name" value="Thioesterase"/>
</dbReference>
<evidence type="ECO:0000256" key="2">
    <source>
        <dbReference type="ARBA" id="ARBA00006432"/>
    </source>
</evidence>
<dbReference type="InterPro" id="IPR020802">
    <property type="entry name" value="TesA-like"/>
</dbReference>
<dbReference type="Pfam" id="PF00975">
    <property type="entry name" value="Thioesterase"/>
    <property type="match status" value="1"/>
</dbReference>
<dbReference type="Pfam" id="PF00550">
    <property type="entry name" value="PP-binding"/>
    <property type="match status" value="1"/>
</dbReference>
<dbReference type="GO" id="GO:0005886">
    <property type="term" value="C:plasma membrane"/>
    <property type="evidence" value="ECO:0007669"/>
    <property type="project" value="TreeGrafter"/>
</dbReference>
<proteinExistence type="inferred from homology"/>
<evidence type="ECO:0000256" key="4">
    <source>
        <dbReference type="ARBA" id="ARBA00022553"/>
    </source>
</evidence>
<dbReference type="Gene3D" id="3.30.300.30">
    <property type="match status" value="1"/>
</dbReference>
<dbReference type="Proteomes" id="UP000661858">
    <property type="component" value="Unassembled WGS sequence"/>
</dbReference>
<evidence type="ECO:0000256" key="1">
    <source>
        <dbReference type="ARBA" id="ARBA00001957"/>
    </source>
</evidence>
<dbReference type="SMART" id="SM00824">
    <property type="entry name" value="PKS_TE"/>
    <property type="match status" value="1"/>
</dbReference>
<dbReference type="Gene3D" id="3.40.50.12780">
    <property type="entry name" value="N-terminal domain of ligase-like"/>
    <property type="match status" value="1"/>
</dbReference>
<evidence type="ECO:0000313" key="7">
    <source>
        <dbReference type="Proteomes" id="UP000661858"/>
    </source>
</evidence>
<dbReference type="Gene3D" id="3.40.50.1820">
    <property type="entry name" value="alpha/beta hydrolase"/>
    <property type="match status" value="1"/>
</dbReference>
<evidence type="ECO:0000259" key="5">
    <source>
        <dbReference type="PROSITE" id="PS50075"/>
    </source>
</evidence>
<comment type="cofactor">
    <cofactor evidence="1">
        <name>pantetheine 4'-phosphate</name>
        <dbReference type="ChEBI" id="CHEBI:47942"/>
    </cofactor>
</comment>
<dbReference type="InterPro" id="IPR036736">
    <property type="entry name" value="ACP-like_sf"/>
</dbReference>
<dbReference type="InterPro" id="IPR020806">
    <property type="entry name" value="PKS_PP-bd"/>
</dbReference>
<protein>
    <submittedName>
        <fullName evidence="6">Non-ribosomal peptide synthetase</fullName>
    </submittedName>
</protein>
<dbReference type="Gene3D" id="1.10.1200.10">
    <property type="entry name" value="ACP-like"/>
    <property type="match status" value="1"/>
</dbReference>
<name>A0A937EFH0_9ACTN</name>
<dbReference type="InterPro" id="IPR029058">
    <property type="entry name" value="AB_hydrolase_fold"/>
</dbReference>
<dbReference type="GO" id="GO:0070566">
    <property type="term" value="F:adenylyltransferase activity"/>
    <property type="evidence" value="ECO:0007669"/>
    <property type="project" value="TreeGrafter"/>
</dbReference>
<dbReference type="PANTHER" id="PTHR22754">
    <property type="entry name" value="DISCO-INTERACTING PROTEIN 2 DIP2 -RELATED"/>
    <property type="match status" value="1"/>
</dbReference>
<dbReference type="GO" id="GO:0031177">
    <property type="term" value="F:phosphopantetheine binding"/>
    <property type="evidence" value="ECO:0007669"/>
    <property type="project" value="InterPro"/>
</dbReference>
<dbReference type="RefSeq" id="WP_201831731.1">
    <property type="nucleotide sequence ID" value="NZ_JAERRK010000002.1"/>
</dbReference>
<keyword evidence="7" id="KW-1185">Reference proteome</keyword>
<comment type="caution">
    <text evidence="6">The sequence shown here is derived from an EMBL/GenBank/DDBJ whole genome shotgun (WGS) entry which is preliminary data.</text>
</comment>
<dbReference type="InterPro" id="IPR045851">
    <property type="entry name" value="AMP-bd_C_sf"/>
</dbReference>
<accession>A0A937EFH0</accession>
<dbReference type="PANTHER" id="PTHR22754:SF32">
    <property type="entry name" value="DISCO-INTERACTING PROTEIN 2"/>
    <property type="match status" value="1"/>
</dbReference>
<dbReference type="Pfam" id="PF00501">
    <property type="entry name" value="AMP-binding"/>
    <property type="match status" value="1"/>
</dbReference>
<dbReference type="SUPFAM" id="SSF53474">
    <property type="entry name" value="alpha/beta-Hydrolases"/>
    <property type="match status" value="1"/>
</dbReference>
<dbReference type="AlphaFoldDB" id="A0A937EFH0"/>
<gene>
    <name evidence="6" type="ORF">JK359_04125</name>
</gene>
<dbReference type="EMBL" id="JAERRK010000002">
    <property type="protein sequence ID" value="MBL1081170.1"/>
    <property type="molecule type" value="Genomic_DNA"/>
</dbReference>
<organism evidence="6 7">
    <name type="scientific">Streptomyces actinomycinicus</name>
    <dbReference type="NCBI Taxonomy" id="1695166"/>
    <lineage>
        <taxon>Bacteria</taxon>
        <taxon>Bacillati</taxon>
        <taxon>Actinomycetota</taxon>
        <taxon>Actinomycetes</taxon>
        <taxon>Kitasatosporales</taxon>
        <taxon>Streptomycetaceae</taxon>
        <taxon>Streptomyces</taxon>
    </lineage>
</organism>
<evidence type="ECO:0000313" key="6">
    <source>
        <dbReference type="EMBL" id="MBL1081170.1"/>
    </source>
</evidence>
<keyword evidence="3" id="KW-0596">Phosphopantetheine</keyword>
<sequence length="932" mass="100383">MSTAAPQNVADLLLHAAQQHPDSGIRYCLGGADAAYRDQNYAELLDDALRLLGVLRAQGLRPQDEVVLILEEPREFLTAFWAAVLGGFVPCPVAPLRGDPDRWAAHLAHVDRLLGRPLVVTSDALAAELPPAQEYVAFSLGRLSEVPPATPGTARPEDTAVLMLTSASTGAAKAVVLSHANLLASMAGKNGPHRLTAADTTLNWVSFDHVAALLECHLLPLSTGSRQLHVAAPVILGEPLEFLRLIARHGVTMSFTPNFLLGLLNAAAPRLSGTGERLDLSRVRQIISGGEAVVRTTGEAFLDTYAPHGLARDTLWPAFGMTETCAGSVYSRAAFPDVDRGQEFASLGTPIDGVHIRIAGSDDRVLAPGQVGELQLYGPVITPGYHNDEQATRNAFTADGWFRSGDLGRIDDGRLTLVGRSKDSVIVNGVNYYSHDLESVLETLEGVARSYCAAFPVRPEGSDTEQLVIAFHPEVPDADDAALHRVVTAVGSAVVGHWGFRPALVLPLPKDAFPKTSLGKIRRALMRERLAAGAYDAARRAVAALSVQMLGRHVAPEGPAEHAVAEVYAELFGMEPDAVGATANFFDLGGTSLDILRLCSKLAERFGGVRPEVVTVLKAPTVRALAARLTGGQPPAPAVYDPLVPLQTGGTKTPLFCVHPGVGEVLVFVSLARYFAGDRPFHALRARGFGAHEKPFATFDEMVDCYVQAIRARQPHGPYAVAGYSFGAAVAFEIAKVLMSQGERVDFVGSFNLPPHIKYRMKELDFTETAVNLAFFLGLIDKRQSLELPARLRGMRQEEQPGALLAEADPQRLASLRMDEKKFGDWAALADSLTDLGRGYEPSGSVPSVSVFSATPLRGTKEAWIRDELRRWDEHTTGPNRYIDVPGEHYTLMGPRHVAAFQGILRGELDRALQEADRTAAARAAARGHDRH</sequence>
<dbReference type="PROSITE" id="PS50075">
    <property type="entry name" value="CARRIER"/>
    <property type="match status" value="1"/>
</dbReference>
<dbReference type="InterPro" id="IPR000873">
    <property type="entry name" value="AMP-dep_synth/lig_dom"/>
</dbReference>
<dbReference type="GO" id="GO:0006633">
    <property type="term" value="P:fatty acid biosynthetic process"/>
    <property type="evidence" value="ECO:0007669"/>
    <property type="project" value="TreeGrafter"/>
</dbReference>
<comment type="similarity">
    <text evidence="2">Belongs to the ATP-dependent AMP-binding enzyme family.</text>
</comment>
<dbReference type="GO" id="GO:0017000">
    <property type="term" value="P:antibiotic biosynthetic process"/>
    <property type="evidence" value="ECO:0007669"/>
    <property type="project" value="UniProtKB-ARBA"/>
</dbReference>
<feature type="domain" description="Carrier" evidence="5">
    <location>
        <begin position="555"/>
        <end position="633"/>
    </location>
</feature>
<keyword evidence="4" id="KW-0597">Phosphoprotein</keyword>
<dbReference type="SUPFAM" id="SSF56801">
    <property type="entry name" value="Acetyl-CoA synthetase-like"/>
    <property type="match status" value="1"/>
</dbReference>
<dbReference type="InterPro" id="IPR042099">
    <property type="entry name" value="ANL_N_sf"/>
</dbReference>
<dbReference type="SMART" id="SM00823">
    <property type="entry name" value="PKS_PP"/>
    <property type="match status" value="1"/>
</dbReference>